<gene>
    <name evidence="4" type="ORF">N780_08270</name>
</gene>
<dbReference type="Proteomes" id="UP000030153">
    <property type="component" value="Unassembled WGS sequence"/>
</dbReference>
<dbReference type="eggNOG" id="COG0823">
    <property type="taxonomic scope" value="Bacteria"/>
</dbReference>
<proteinExistence type="predicted"/>
<dbReference type="InterPro" id="IPR011659">
    <property type="entry name" value="WD40"/>
</dbReference>
<sequence>MMQFQKPDVEQFFQTYGIQTFAVSPDETQLVFSTNLNGKYNVWGMDLPNTFPYPLTFHNQSTDVLLYDGNGDYMLAVSDEDGDENGQIYAIPSQGGELKPVRSVEGAKHFDPMLSEDGKRLYYTSTKDDPTFMKSYVYHLDTDKEEIILHGDKGSTALIDKSPSEKRFLYFKFFANTYSLAYVKSDEEDLLLTPETEDQHTVSGGVFVSESEIYLLTNYESDFSYLSRYNIDTKTFERVLKLEKEDLVDVKFDQKTDSLYLVSQKGVRTYLYNYDIKNQRVERIEAPVSIIDEIVVARSGSIYVRGNDATVPMNIYKREGENWVTLTNFGVPGVKEEELVAPEVVTYPSFDGLPIEALLYRPKKEVDNGHTILWPHGGPQAAEQAKFRSLFSFLVYSGYTLFAPNFRGSTGYGLEFMKKVEGDWGHGPRLDNVAGLEWLLEQGYASRDKILLMGGSYGGYMALLLHGRNGDYFKAVVDIFGPSDLFSFIDSVPEHWKPAMAQIVGDPVKDKEKLTEDSPIQYVDTMTKPMLVIQGGKDPRVVQAESDQLVAALKEKGRDVEYMVLEDEGHGFSKKENEMMVYRKVLEFFEQHVGVGAVKS</sequence>
<comment type="caution">
    <text evidence="4">The sequence shown here is derived from an EMBL/GenBank/DDBJ whole genome shotgun (WGS) entry which is preliminary data.</text>
</comment>
<dbReference type="Gene3D" id="2.120.10.30">
    <property type="entry name" value="TolB, C-terminal domain"/>
    <property type="match status" value="1"/>
</dbReference>
<dbReference type="GO" id="GO:0006508">
    <property type="term" value="P:proteolysis"/>
    <property type="evidence" value="ECO:0007669"/>
    <property type="project" value="InterPro"/>
</dbReference>
<dbReference type="Gene3D" id="3.40.50.1820">
    <property type="entry name" value="alpha/beta hydrolase"/>
    <property type="match status" value="1"/>
</dbReference>
<dbReference type="STRING" id="1385513.N780_08270"/>
<evidence type="ECO:0000256" key="2">
    <source>
        <dbReference type="ARBA" id="ARBA00022825"/>
    </source>
</evidence>
<dbReference type="InterPro" id="IPR029058">
    <property type="entry name" value="AB_hydrolase_fold"/>
</dbReference>
<dbReference type="OrthoDB" id="108903at2"/>
<protein>
    <submittedName>
        <fullName evidence="4">Peptidase S9</fullName>
    </submittedName>
</protein>
<accession>A0A0A2USA9</accession>
<evidence type="ECO:0000313" key="5">
    <source>
        <dbReference type="Proteomes" id="UP000030153"/>
    </source>
</evidence>
<dbReference type="SUPFAM" id="SSF69304">
    <property type="entry name" value="Tricorn protease N-terminal domain"/>
    <property type="match status" value="1"/>
</dbReference>
<dbReference type="SUPFAM" id="SSF53474">
    <property type="entry name" value="alpha/beta-Hydrolases"/>
    <property type="match status" value="1"/>
</dbReference>
<keyword evidence="2" id="KW-0645">Protease</keyword>
<dbReference type="EMBL" id="AVBG01000007">
    <property type="protein sequence ID" value="KGP91207.1"/>
    <property type="molecule type" value="Genomic_DNA"/>
</dbReference>
<dbReference type="PANTHER" id="PTHR42776:SF27">
    <property type="entry name" value="DIPEPTIDYL PEPTIDASE FAMILY MEMBER 6"/>
    <property type="match status" value="1"/>
</dbReference>
<keyword evidence="1" id="KW-0378">Hydrolase</keyword>
<dbReference type="AlphaFoldDB" id="A0A0A2USA9"/>
<evidence type="ECO:0000313" key="4">
    <source>
        <dbReference type="EMBL" id="KGP91207.1"/>
    </source>
</evidence>
<name>A0A0A2USA9_9BACI</name>
<dbReference type="eggNOG" id="COG1506">
    <property type="taxonomic scope" value="Bacteria"/>
</dbReference>
<keyword evidence="2" id="KW-0720">Serine protease</keyword>
<reference evidence="4 5" key="1">
    <citation type="submission" date="2013-08" db="EMBL/GenBank/DDBJ databases">
        <title>Genome of Pontibacillus chungwhensis.</title>
        <authorList>
            <person name="Wang Q."/>
            <person name="Wang G."/>
        </authorList>
    </citation>
    <scope>NUCLEOTIDE SEQUENCE [LARGE SCALE GENOMIC DNA]</scope>
    <source>
        <strain evidence="4 5">BH030062</strain>
    </source>
</reference>
<keyword evidence="5" id="KW-1185">Reference proteome</keyword>
<dbReference type="InterPro" id="IPR011042">
    <property type="entry name" value="6-blade_b-propeller_TolB-like"/>
</dbReference>
<feature type="domain" description="Peptidase S9 prolyl oligopeptidase catalytic" evidence="3">
    <location>
        <begin position="387"/>
        <end position="594"/>
    </location>
</feature>
<evidence type="ECO:0000259" key="3">
    <source>
        <dbReference type="Pfam" id="PF00326"/>
    </source>
</evidence>
<dbReference type="Pfam" id="PF00326">
    <property type="entry name" value="Peptidase_S9"/>
    <property type="match status" value="1"/>
</dbReference>
<evidence type="ECO:0000256" key="1">
    <source>
        <dbReference type="ARBA" id="ARBA00022801"/>
    </source>
</evidence>
<dbReference type="Pfam" id="PF07676">
    <property type="entry name" value="PD40"/>
    <property type="match status" value="1"/>
</dbReference>
<dbReference type="PANTHER" id="PTHR42776">
    <property type="entry name" value="SERINE PEPTIDASE S9 FAMILY MEMBER"/>
    <property type="match status" value="1"/>
</dbReference>
<dbReference type="GO" id="GO:0004252">
    <property type="term" value="F:serine-type endopeptidase activity"/>
    <property type="evidence" value="ECO:0007669"/>
    <property type="project" value="TreeGrafter"/>
</dbReference>
<dbReference type="InterPro" id="IPR001375">
    <property type="entry name" value="Peptidase_S9_cat"/>
</dbReference>
<organism evidence="4 5">
    <name type="scientific">Pontibacillus chungwhensis BH030062</name>
    <dbReference type="NCBI Taxonomy" id="1385513"/>
    <lineage>
        <taxon>Bacteria</taxon>
        <taxon>Bacillati</taxon>
        <taxon>Bacillota</taxon>
        <taxon>Bacilli</taxon>
        <taxon>Bacillales</taxon>
        <taxon>Bacillaceae</taxon>
        <taxon>Pontibacillus</taxon>
    </lineage>
</organism>